<dbReference type="Proteomes" id="UP000595426">
    <property type="component" value="Chromosome"/>
</dbReference>
<dbReference type="GO" id="GO:0008171">
    <property type="term" value="F:O-methyltransferase activity"/>
    <property type="evidence" value="ECO:0007669"/>
    <property type="project" value="InterPro"/>
</dbReference>
<dbReference type="CDD" id="cd02440">
    <property type="entry name" value="AdoMet_MTases"/>
    <property type="match status" value="1"/>
</dbReference>
<keyword evidence="5" id="KW-1185">Reference proteome</keyword>
<evidence type="ECO:0000256" key="3">
    <source>
        <dbReference type="ARBA" id="ARBA00022691"/>
    </source>
</evidence>
<proteinExistence type="predicted"/>
<dbReference type="GeneID" id="93131631"/>
<dbReference type="AlphaFoldDB" id="A0A7T7UW16"/>
<dbReference type="InterPro" id="IPR029063">
    <property type="entry name" value="SAM-dependent_MTases_sf"/>
</dbReference>
<dbReference type="OrthoDB" id="9799672at2"/>
<dbReference type="RefSeq" id="WP_052114798.1">
    <property type="nucleotide sequence ID" value="NZ_CBCSDR010000005.1"/>
</dbReference>
<keyword evidence="3" id="KW-0949">S-adenosyl-L-methionine</keyword>
<evidence type="ECO:0000256" key="2">
    <source>
        <dbReference type="ARBA" id="ARBA00022679"/>
    </source>
</evidence>
<reference evidence="4 5" key="1">
    <citation type="submission" date="2020-12" db="EMBL/GenBank/DDBJ databases">
        <title>FDA dAtabase for Regulatory Grade micrObial Sequences (FDA-ARGOS): Supporting development and validation of Infectious Disease Dx tests.</title>
        <authorList>
            <person name="Kerrigan L."/>
            <person name="Long C."/>
            <person name="Tallon L."/>
            <person name="Sadzewicz L."/>
            <person name="Zhao X."/>
            <person name="Boylan J."/>
            <person name="Ott S."/>
            <person name="Bowen H."/>
            <person name="Vavikolanu K."/>
            <person name="Mehta A."/>
            <person name="Aluvathingal J."/>
            <person name="Nadendla S."/>
            <person name="Yan Y."/>
            <person name="Sichtig H."/>
        </authorList>
    </citation>
    <scope>NUCLEOTIDE SEQUENCE [LARGE SCALE GENOMIC DNA]</scope>
    <source>
        <strain evidence="4 5">FDAARGOS_1031</strain>
    </source>
</reference>
<evidence type="ECO:0000313" key="4">
    <source>
        <dbReference type="EMBL" id="QQN57257.1"/>
    </source>
</evidence>
<dbReference type="PANTHER" id="PTHR10509:SF14">
    <property type="entry name" value="CAFFEOYL-COA O-METHYLTRANSFERASE 3-RELATED"/>
    <property type="match status" value="1"/>
</dbReference>
<evidence type="ECO:0000256" key="1">
    <source>
        <dbReference type="ARBA" id="ARBA00022603"/>
    </source>
</evidence>
<dbReference type="EMBL" id="CP067018">
    <property type="protein sequence ID" value="QQN57257.1"/>
    <property type="molecule type" value="Genomic_DNA"/>
</dbReference>
<keyword evidence="2 4" id="KW-0808">Transferase</keyword>
<dbReference type="KEGG" id="egm:AYC65_01875"/>
<name>A0A7T7UW16_9FLAO</name>
<protein>
    <submittedName>
        <fullName evidence="4">O-methyltransferase</fullName>
    </submittedName>
</protein>
<dbReference type="Pfam" id="PF01596">
    <property type="entry name" value="Methyltransf_3"/>
    <property type="match status" value="1"/>
</dbReference>
<keyword evidence="1 4" id="KW-0489">Methyltransferase</keyword>
<evidence type="ECO:0000313" key="5">
    <source>
        <dbReference type="Proteomes" id="UP000595426"/>
    </source>
</evidence>
<accession>A0A7T7UW16</accession>
<dbReference type="InterPro" id="IPR050362">
    <property type="entry name" value="Cation-dep_OMT"/>
</dbReference>
<dbReference type="PROSITE" id="PS51682">
    <property type="entry name" value="SAM_OMT_I"/>
    <property type="match status" value="1"/>
</dbReference>
<sequence length="224" mass="24701">MKTDLFLEIDNYISGLLAPEDQPLKDTIKSLDAAGLPQHSVSANQGKFLQVMMMACNAKKVLELGTLGGYSTIWIARALPVDGKVITIEVDPSHGKVAQQNIDNANLSDKVDLRVGRALDILPQIIKEEDEKFDMIFIDADKPPYTEYFNYALQLSRPGTIIILDNVIREGQVLDNESKDEKVQGVQRLNKLLSNNKDVTATILQTIGSKEHDGIAIAVVNNKS</sequence>
<dbReference type="Gene3D" id="3.40.50.150">
    <property type="entry name" value="Vaccinia Virus protein VP39"/>
    <property type="match status" value="1"/>
</dbReference>
<dbReference type="GO" id="GO:0008757">
    <property type="term" value="F:S-adenosylmethionine-dependent methyltransferase activity"/>
    <property type="evidence" value="ECO:0007669"/>
    <property type="project" value="TreeGrafter"/>
</dbReference>
<gene>
    <name evidence="4" type="ORF">I6H88_12415</name>
</gene>
<dbReference type="PANTHER" id="PTHR10509">
    <property type="entry name" value="O-METHYLTRANSFERASE-RELATED"/>
    <property type="match status" value="1"/>
</dbReference>
<dbReference type="SUPFAM" id="SSF53335">
    <property type="entry name" value="S-adenosyl-L-methionine-dependent methyltransferases"/>
    <property type="match status" value="1"/>
</dbReference>
<organism evidence="4 5">
    <name type="scientific">Elizabethkingia bruuniana</name>
    <dbReference type="NCBI Taxonomy" id="1756149"/>
    <lineage>
        <taxon>Bacteria</taxon>
        <taxon>Pseudomonadati</taxon>
        <taxon>Bacteroidota</taxon>
        <taxon>Flavobacteriia</taxon>
        <taxon>Flavobacteriales</taxon>
        <taxon>Weeksellaceae</taxon>
        <taxon>Elizabethkingia</taxon>
    </lineage>
</organism>
<dbReference type="GO" id="GO:0032259">
    <property type="term" value="P:methylation"/>
    <property type="evidence" value="ECO:0007669"/>
    <property type="project" value="UniProtKB-KW"/>
</dbReference>
<dbReference type="InterPro" id="IPR002935">
    <property type="entry name" value="SAM_O-MeTrfase"/>
</dbReference>